<evidence type="ECO:0000313" key="2">
    <source>
        <dbReference type="Proteomes" id="UP000183605"/>
    </source>
</evidence>
<evidence type="ECO:0000313" key="1">
    <source>
        <dbReference type="EMBL" id="OIP02941.1"/>
    </source>
</evidence>
<comment type="caution">
    <text evidence="1">The sequence shown here is derived from an EMBL/GenBank/DDBJ whole genome shotgun (WGS) entry which is preliminary data.</text>
</comment>
<dbReference type="EMBL" id="MNXQ01000053">
    <property type="protein sequence ID" value="OIP02941.1"/>
    <property type="molecule type" value="Genomic_DNA"/>
</dbReference>
<sequence>MYTVEGGQRIYNQTDRQLAGETGDLTSGLPEGFRYTGYVLPVKFSGQEFPLPIATVNPDAPEDKHISIAYFNPLRQDLVEAAAPDMAELAWEIVKNDLNRPVLMVVPPTEKSLELSLQTAINLGKKGTRKITPFKFSGGIFQPAEDKRQVLVRLGEDQPPTAVFPDRQTGIFRTLGHREQEIIGVCYQPVTGKNKFIYLTERQIADFSEFIRNNGRMILSEDVVSTGATIRAMRRLFVNFCGTEAADIQTVAAAFEGNQPCPDKTVKYVIWMPEWIGKF</sequence>
<dbReference type="Proteomes" id="UP000183605">
    <property type="component" value="Unassembled WGS sequence"/>
</dbReference>
<proteinExistence type="predicted"/>
<reference evidence="1 2" key="1">
    <citation type="journal article" date="2016" name="Environ. Microbiol.">
        <title>Genomic resolution of a cold subsurface aquifer community provides metabolic insights for novel microbes adapted to high CO concentrations.</title>
        <authorList>
            <person name="Probst A.J."/>
            <person name="Castelle C.J."/>
            <person name="Singh A."/>
            <person name="Brown C.T."/>
            <person name="Anantharaman K."/>
            <person name="Sharon I."/>
            <person name="Hug L.A."/>
            <person name="Burstein D."/>
            <person name="Emerson J.B."/>
            <person name="Thomas B.C."/>
            <person name="Banfield J.F."/>
        </authorList>
    </citation>
    <scope>NUCLEOTIDE SEQUENCE [LARGE SCALE GENOMIC DNA]</scope>
    <source>
        <strain evidence="1">CG2_30_44_31</strain>
    </source>
</reference>
<accession>A0A1J5AV14</accession>
<protein>
    <recommendedName>
        <fullName evidence="3">Phosphoribosyltransferase domain-containing protein</fullName>
    </recommendedName>
</protein>
<dbReference type="Gene3D" id="3.40.50.2020">
    <property type="match status" value="1"/>
</dbReference>
<dbReference type="AlphaFoldDB" id="A0A1J5AV14"/>
<evidence type="ECO:0008006" key="3">
    <source>
        <dbReference type="Google" id="ProtNLM"/>
    </source>
</evidence>
<dbReference type="InterPro" id="IPR029057">
    <property type="entry name" value="PRTase-like"/>
</dbReference>
<organism evidence="1 2">
    <name type="scientific">Candidatus Beckwithbacteria bacterium CG2_30_44_31</name>
    <dbReference type="NCBI Taxonomy" id="1805035"/>
    <lineage>
        <taxon>Bacteria</taxon>
        <taxon>Candidatus Beckwithiibacteriota</taxon>
    </lineage>
</organism>
<name>A0A1J5AV14_9BACT</name>
<gene>
    <name evidence="1" type="ORF">AUK18_02955</name>
</gene>